<dbReference type="Proteomes" id="UP000318801">
    <property type="component" value="Unassembled WGS sequence"/>
</dbReference>
<comment type="caution">
    <text evidence="7">The sequence shown here is derived from an EMBL/GenBank/DDBJ whole genome shotgun (WGS) entry which is preliminary data.</text>
</comment>
<reference evidence="7 8" key="1">
    <citation type="submission" date="2019-06" db="EMBL/GenBank/DDBJ databases">
        <authorList>
            <person name="Li M."/>
        </authorList>
    </citation>
    <scope>NUCLEOTIDE SEQUENCE [LARGE SCALE GENOMIC DNA]</scope>
    <source>
        <strain evidence="7 8">BGMRC2036</strain>
    </source>
</reference>
<comment type="caution">
    <text evidence="6">Lacks conserved residue(s) required for the propagation of feature annotation.</text>
</comment>
<dbReference type="AlphaFoldDB" id="A0A506UD20"/>
<gene>
    <name evidence="7" type="ORF">FJU08_06995</name>
</gene>
<dbReference type="PANTHER" id="PTHR23427">
    <property type="entry name" value="SURFEIT LOCUS PROTEIN"/>
    <property type="match status" value="1"/>
</dbReference>
<keyword evidence="6" id="KW-1003">Cell membrane</keyword>
<dbReference type="OrthoDB" id="6079986at2"/>
<protein>
    <recommendedName>
        <fullName evidence="6">SURF1-like protein</fullName>
    </recommendedName>
</protein>
<dbReference type="RefSeq" id="WP_141148268.1">
    <property type="nucleotide sequence ID" value="NZ_VHLG01000003.1"/>
</dbReference>
<keyword evidence="5 6" id="KW-0472">Membrane</keyword>
<dbReference type="PANTHER" id="PTHR23427:SF2">
    <property type="entry name" value="SURFEIT LOCUS PROTEIN 1"/>
    <property type="match status" value="1"/>
</dbReference>
<evidence type="ECO:0000256" key="6">
    <source>
        <dbReference type="RuleBase" id="RU363076"/>
    </source>
</evidence>
<proteinExistence type="inferred from homology"/>
<feature type="transmembrane region" description="Helical" evidence="6">
    <location>
        <begin position="222"/>
        <end position="240"/>
    </location>
</feature>
<evidence type="ECO:0000256" key="2">
    <source>
        <dbReference type="ARBA" id="ARBA00007165"/>
    </source>
</evidence>
<name>A0A506UD20_9HYPH</name>
<evidence type="ECO:0000313" key="7">
    <source>
        <dbReference type="EMBL" id="TPW31498.1"/>
    </source>
</evidence>
<evidence type="ECO:0000313" key="8">
    <source>
        <dbReference type="Proteomes" id="UP000318801"/>
    </source>
</evidence>
<evidence type="ECO:0000256" key="4">
    <source>
        <dbReference type="ARBA" id="ARBA00022989"/>
    </source>
</evidence>
<keyword evidence="8" id="KW-1185">Reference proteome</keyword>
<comment type="similarity">
    <text evidence="2 6">Belongs to the SURF1 family.</text>
</comment>
<evidence type="ECO:0000256" key="3">
    <source>
        <dbReference type="ARBA" id="ARBA00022692"/>
    </source>
</evidence>
<dbReference type="InterPro" id="IPR002994">
    <property type="entry name" value="Surf1/Shy1"/>
</dbReference>
<dbReference type="PROSITE" id="PS50895">
    <property type="entry name" value="SURF1"/>
    <property type="match status" value="1"/>
</dbReference>
<dbReference type="InterPro" id="IPR045214">
    <property type="entry name" value="Surf1/Surf4"/>
</dbReference>
<dbReference type="CDD" id="cd06662">
    <property type="entry name" value="SURF1"/>
    <property type="match status" value="1"/>
</dbReference>
<dbReference type="Pfam" id="PF02104">
    <property type="entry name" value="SURF1"/>
    <property type="match status" value="1"/>
</dbReference>
<dbReference type="GO" id="GO:0005886">
    <property type="term" value="C:plasma membrane"/>
    <property type="evidence" value="ECO:0007669"/>
    <property type="project" value="UniProtKB-SubCell"/>
</dbReference>
<evidence type="ECO:0000256" key="1">
    <source>
        <dbReference type="ARBA" id="ARBA00004370"/>
    </source>
</evidence>
<comment type="subcellular location">
    <subcellularLocation>
        <location evidence="6">Cell membrane</location>
        <topology evidence="6">Multi-pass membrane protein</topology>
    </subcellularLocation>
    <subcellularLocation>
        <location evidence="1">Membrane</location>
    </subcellularLocation>
</comment>
<sequence>MAVSLVRSRFWKVAGLGLALIAFVSLILLGNWQLRRLAWKEDLLATIEARLAAPPVPLADIEAIHATGGDIEYRPVTVSGTFEHDGEQDYFATYEGQSGYYIYTPQRLADGRAIFVNRGFVPFDRKNRASRAEGEVSGPAIVTGLARGAPQRKPSFLVPENDPAQNIFYWKDLAAMRQAAGLDAAETVPFFIDANDAPNPGGLPVGGVTRISFPNDHLQYAITWYGLAVALAVTVALLYGRGRRS</sequence>
<dbReference type="EMBL" id="VHLG01000003">
    <property type="protein sequence ID" value="TPW31498.1"/>
    <property type="molecule type" value="Genomic_DNA"/>
</dbReference>
<keyword evidence="4 6" id="KW-1133">Transmembrane helix</keyword>
<organism evidence="7 8">
    <name type="scientific">Martelella alba</name>
    <dbReference type="NCBI Taxonomy" id="2590451"/>
    <lineage>
        <taxon>Bacteria</taxon>
        <taxon>Pseudomonadati</taxon>
        <taxon>Pseudomonadota</taxon>
        <taxon>Alphaproteobacteria</taxon>
        <taxon>Hyphomicrobiales</taxon>
        <taxon>Aurantimonadaceae</taxon>
        <taxon>Martelella</taxon>
    </lineage>
</organism>
<keyword evidence="3 6" id="KW-0812">Transmembrane</keyword>
<accession>A0A506UD20</accession>
<evidence type="ECO:0000256" key="5">
    <source>
        <dbReference type="ARBA" id="ARBA00023136"/>
    </source>
</evidence>